<dbReference type="RefSeq" id="XP_066918032.1">
    <property type="nucleotide sequence ID" value="XM_067061931.1"/>
</dbReference>
<sequence>MDSSPAVDLRGLIQKLGHSIEDIQKRALENILSKLQYNIVTIEDLLHYKDLYSSLFMFLNEHKEEEKVLKLIQQLTQFSNGAKHVISLGGVEFFALYREDVSNNEKLVEIADQISEQLFYLHDDEAELPSDISCNQTSSNVIKDKNVEYIHNACASLLQSYQYQKSLGKINDDTTTQHETEFELNNIQISSTSMLTSKAEESEESIFQWIPLTSGDRQILSVTDSRLQSASPTLILQSCEFFKFILLHDFPAEVFIQRPNILKSLLAVLSIHKTNNLDIVENILSSLLKLSKKLFSRFLQNKDVDIWQKQFISEDIQSLSISTNQTQSSSLTSKLSNDVPDDLTSVSDQRTTTFENSISVEPSPSALQTEDDMESEVLSEAFQQARMHLDEFITTMLLSTIELFALYQNNDKLFTVVTSLVTQLVTFLKAVGLKTSWSLSDKQSKTNVHSMMAILRKYNDTVTSMLHKSESETMEDGKMQELKLVVLWKQILRFLHVSVPKDKIYQVLGEESRSFLFDRLSHVSLKRSLPRYWRLLENVLTSIDDRFLDDYKEAKRLVASCKAIDDFIGLFGDNEGSNASDQKLMEHFKMVIPGLTWHCHEQFIHKTIAMCSERYIKAKENKEQWTNSLLEIFQHEEKYGLRIAFKSTLEFLKEAFSDSLVSSPLSIKHQKAFVFIQKKFLLLFCKSCYHKDKQIANTCKNIISLLIQSQLNMSAKAWQQTLDILPTILPLFHGLLASKEDSVFDSIMDSMLGHQQSIIDANGRVTGLSPFEKFKSSLRLMNHRSQTVRRKGFAYSLTYLTNHDQDQDHVISYTKYTNLYTAEDLMMFNGIELGKFRPNADLHFDSITDDNVIQLWKVLKDETVQETLRQSVLDQLAVILQDCKYHPVLMDKNNYRYILKLLRIKVEEEISEHWTSSTFTSKKFVLPLLKILKHLTYWQTSLRHVLSVERDLYYQLFQILLMCGNDYEMRYYASSMMCLMLYDEFLSMKKVEGETPTLQIENSVLMQTKLPLNFSTITTKIGNRTYECLKRKEMVQFIKNSCYAQCQWLRGKMKIDDLTVSPDLRLTDSEVNSLTSLSFSNITSCVIKAVKTKPTNHFTAMESIESFKLLLMAYKSDIESDEGDQGSSIEDIVSIFEDGFLKQVLDTQPESMDDHALFRCVISLFNTVIQCEYKKDIPSFDHYLMCPTIIKMITGSNGQPLDSSIVKEQRFLKQCITTCISSSLNSNKGNGNTASKTNEEFLSRCCDTIQAIYKNLSITGSESYYDLPLMEFMMECMMHLTSNQGWSLNIEEGCSLCLEMFNWLSQVLVSFHMDRVGAAISFMGKGIVQKCVLCLCHLLHEIQAFSGAKDWAQGLISDSDLSTSVNHSPTVLPSSPLPWLLPLLSDRMIDVRYCGWAVSSALVTNTTGQEIVVNEFQTLPGGLWAASLGVILDKKECYAVRAQASCLLSHLIRTKTYQPNESEEKEESNSLWNSIVVHDTSIKMEVSGVKAFLLLLDHFEFFNEIRYVFTTTNNKDSSTFQINASTSMQRSEESQDTSNRLSKNSSTSVSEVKMENSELLKRTLLHLLRQLINLSPRIVFQKLFENQVFNTILRSHFQGSSGVMNAEVFTLLRQLWKHDKTQWCSVIEQHALLDKIRELMTKEISVNLGSFTVGLQIWRSAVEFFCVAHRNESFKPWFHQHALELLYSLSRFLNTLEITKKSILPTFESVLRLIMLLLQDTVSRDEDVPLVDKPYNYSMFHNQETDTDRILCVGELLCQRLILLWCKSYHLNTPSLIGNTLKCLFMCSDRAKEVALGKGLVETLVEEVKDRLVKLKIESAIGKSKEKQVKLLDDLRSIFEVVRNFMLQGTNVKLGFLNNNIVAHLQNVWTWSIIHGTLRLELLHVLIVISAHCREACVALSTTTSLPQKQSIDDPCLISQVLKQLFRSHNEALAVHGKQATTLRPILELLTNCVSVSEFRTLLIKANTPQLFEQCYQLTKTGNNHQKKVANLLLFYWLRLYACASCYDDSIKFIGKIPDLPSTLLSLVNQNNIGRRKKEFSLMILRNLMFVSNFKQTLSCNKDFVKTCLVILEQKMMTLKLHALSLFHMIIYDNEKGKGMLRKVHLEAKLINLQEQLRNGKCLLEDADLKTQEQLKTLIETTLQTLK</sequence>
<reference evidence="3" key="1">
    <citation type="submission" date="2021-01" db="UniProtKB">
        <authorList>
            <consortium name="EnsemblMetazoa"/>
        </authorList>
    </citation>
    <scope>IDENTIFICATION</scope>
</reference>
<evidence type="ECO:0000313" key="3">
    <source>
        <dbReference type="EnsemblMetazoa" id="CLYHEMP011528.1"/>
    </source>
</evidence>
<dbReference type="PANTHER" id="PTHR31691">
    <property type="entry name" value="ROTATIN"/>
    <property type="match status" value="1"/>
</dbReference>
<dbReference type="PANTHER" id="PTHR31691:SF1">
    <property type="entry name" value="ROTATIN"/>
    <property type="match status" value="1"/>
</dbReference>
<dbReference type="Proteomes" id="UP000594262">
    <property type="component" value="Unplaced"/>
</dbReference>
<evidence type="ECO:0000259" key="2">
    <source>
        <dbReference type="Pfam" id="PF14726"/>
    </source>
</evidence>
<evidence type="ECO:0000313" key="4">
    <source>
        <dbReference type="Proteomes" id="UP000594262"/>
    </source>
</evidence>
<feature type="region of interest" description="Disordered" evidence="1">
    <location>
        <begin position="1525"/>
        <end position="1549"/>
    </location>
</feature>
<name>A0A7M5WMI2_9CNID</name>
<feature type="compositionally biased region" description="Polar residues" evidence="1">
    <location>
        <begin position="1536"/>
        <end position="1549"/>
    </location>
</feature>
<feature type="domain" description="Rotatin N-terminal" evidence="2">
    <location>
        <begin position="22"/>
        <end position="106"/>
    </location>
</feature>
<accession>A0A7M5WMI2</accession>
<evidence type="ECO:0000256" key="1">
    <source>
        <dbReference type="SAM" id="MobiDB-lite"/>
    </source>
</evidence>
<proteinExistence type="predicted"/>
<dbReference type="Pfam" id="PF14726">
    <property type="entry name" value="RTTN_N"/>
    <property type="match status" value="1"/>
</dbReference>
<dbReference type="GO" id="GO:0007099">
    <property type="term" value="P:centriole replication"/>
    <property type="evidence" value="ECO:0007669"/>
    <property type="project" value="TreeGrafter"/>
</dbReference>
<keyword evidence="4" id="KW-1185">Reference proteome</keyword>
<organism evidence="3 4">
    <name type="scientific">Clytia hemisphaerica</name>
    <dbReference type="NCBI Taxonomy" id="252671"/>
    <lineage>
        <taxon>Eukaryota</taxon>
        <taxon>Metazoa</taxon>
        <taxon>Cnidaria</taxon>
        <taxon>Hydrozoa</taxon>
        <taxon>Hydroidolina</taxon>
        <taxon>Leptothecata</taxon>
        <taxon>Obeliida</taxon>
        <taxon>Clytiidae</taxon>
        <taxon>Clytia</taxon>
    </lineage>
</organism>
<dbReference type="GeneID" id="136805340"/>
<dbReference type="InterPro" id="IPR030791">
    <property type="entry name" value="Rotatin"/>
</dbReference>
<dbReference type="GO" id="GO:0036064">
    <property type="term" value="C:ciliary basal body"/>
    <property type="evidence" value="ECO:0007669"/>
    <property type="project" value="InterPro"/>
</dbReference>
<dbReference type="OrthoDB" id="428850at2759"/>
<dbReference type="GO" id="GO:0005814">
    <property type="term" value="C:centriole"/>
    <property type="evidence" value="ECO:0007669"/>
    <property type="project" value="TreeGrafter"/>
</dbReference>
<dbReference type="GO" id="GO:0032053">
    <property type="term" value="P:ciliary basal body organization"/>
    <property type="evidence" value="ECO:0007669"/>
    <property type="project" value="TreeGrafter"/>
</dbReference>
<dbReference type="GO" id="GO:0005813">
    <property type="term" value="C:centrosome"/>
    <property type="evidence" value="ECO:0007669"/>
    <property type="project" value="InterPro"/>
</dbReference>
<protein>
    <recommendedName>
        <fullName evidence="2">Rotatin N-terminal domain-containing protein</fullName>
    </recommendedName>
</protein>
<dbReference type="GO" id="GO:0010457">
    <property type="term" value="P:centriole-centriole cohesion"/>
    <property type="evidence" value="ECO:0007669"/>
    <property type="project" value="TreeGrafter"/>
</dbReference>
<dbReference type="EnsemblMetazoa" id="CLYHEMT011528.1">
    <property type="protein sequence ID" value="CLYHEMP011528.1"/>
    <property type="gene ID" value="CLYHEMG011528"/>
</dbReference>
<dbReference type="InterPro" id="IPR029249">
    <property type="entry name" value="Rotatin_N"/>
</dbReference>